<gene>
    <name evidence="1" type="ORF">Poly24_01160</name>
</gene>
<name>A0A518JLK9_9BACT</name>
<keyword evidence="2" id="KW-1185">Reference proteome</keyword>
<dbReference type="KEGG" id="rcf:Poly24_01160"/>
<reference evidence="1 2" key="1">
    <citation type="submission" date="2019-02" db="EMBL/GenBank/DDBJ databases">
        <title>Deep-cultivation of Planctomycetes and their phenomic and genomic characterization uncovers novel biology.</title>
        <authorList>
            <person name="Wiegand S."/>
            <person name="Jogler M."/>
            <person name="Boedeker C."/>
            <person name="Pinto D."/>
            <person name="Vollmers J."/>
            <person name="Rivas-Marin E."/>
            <person name="Kohn T."/>
            <person name="Peeters S.H."/>
            <person name="Heuer A."/>
            <person name="Rast P."/>
            <person name="Oberbeckmann S."/>
            <person name="Bunk B."/>
            <person name="Jeske O."/>
            <person name="Meyerdierks A."/>
            <person name="Storesund J.E."/>
            <person name="Kallscheuer N."/>
            <person name="Luecker S."/>
            <person name="Lage O.M."/>
            <person name="Pohl T."/>
            <person name="Merkel B.J."/>
            <person name="Hornburger P."/>
            <person name="Mueller R.-W."/>
            <person name="Bruemmer F."/>
            <person name="Labrenz M."/>
            <person name="Spormann A.M."/>
            <person name="Op den Camp H."/>
            <person name="Overmann J."/>
            <person name="Amann R."/>
            <person name="Jetten M.S.M."/>
            <person name="Mascher T."/>
            <person name="Medema M.H."/>
            <person name="Devos D.P."/>
            <person name="Kaster A.-K."/>
            <person name="Ovreas L."/>
            <person name="Rohde M."/>
            <person name="Galperin M.Y."/>
            <person name="Jogler C."/>
        </authorList>
    </citation>
    <scope>NUCLEOTIDE SEQUENCE [LARGE SCALE GENOMIC DNA]</scope>
    <source>
        <strain evidence="1 2">Poly24</strain>
    </source>
</reference>
<protein>
    <submittedName>
        <fullName evidence="1">Uncharacterized protein</fullName>
    </submittedName>
</protein>
<sequence>MMGDPVFPSRLHRAGCAMEAFPPQSTRLLGGEVSYYFCCDAMAAWGIFDPSGARRHPSSAIH</sequence>
<dbReference type="EMBL" id="CP036348">
    <property type="protein sequence ID" value="QDV66430.1"/>
    <property type="molecule type" value="Genomic_DNA"/>
</dbReference>
<proteinExistence type="predicted"/>
<evidence type="ECO:0000313" key="2">
    <source>
        <dbReference type="Proteomes" id="UP000315082"/>
    </source>
</evidence>
<evidence type="ECO:0000313" key="1">
    <source>
        <dbReference type="EMBL" id="QDV66430.1"/>
    </source>
</evidence>
<dbReference type="Proteomes" id="UP000315082">
    <property type="component" value="Chromosome"/>
</dbReference>
<accession>A0A518JLK9</accession>
<dbReference type="AlphaFoldDB" id="A0A518JLK9"/>
<organism evidence="1 2">
    <name type="scientific">Rosistilla carotiformis</name>
    <dbReference type="NCBI Taxonomy" id="2528017"/>
    <lineage>
        <taxon>Bacteria</taxon>
        <taxon>Pseudomonadati</taxon>
        <taxon>Planctomycetota</taxon>
        <taxon>Planctomycetia</taxon>
        <taxon>Pirellulales</taxon>
        <taxon>Pirellulaceae</taxon>
        <taxon>Rosistilla</taxon>
    </lineage>
</organism>